<protein>
    <recommendedName>
        <fullName evidence="8">P-type Zn(2+) transporter</fullName>
        <ecNumber evidence="8">7.2.2.12</ecNumber>
    </recommendedName>
</protein>
<name>A0ABS2GSJ9_9BURK</name>
<evidence type="ECO:0000256" key="8">
    <source>
        <dbReference type="ARBA" id="ARBA00039097"/>
    </source>
</evidence>
<evidence type="ECO:0000256" key="5">
    <source>
        <dbReference type="ARBA" id="ARBA00022967"/>
    </source>
</evidence>
<dbReference type="PANTHER" id="PTHR48085:SF5">
    <property type="entry name" value="CADMIUM_ZINC-TRANSPORTING ATPASE HMA4-RELATED"/>
    <property type="match status" value="1"/>
</dbReference>
<dbReference type="InterPro" id="IPR001757">
    <property type="entry name" value="P_typ_ATPase"/>
</dbReference>
<feature type="transmembrane region" description="Helical" evidence="10">
    <location>
        <begin position="237"/>
        <end position="256"/>
    </location>
</feature>
<evidence type="ECO:0000313" key="13">
    <source>
        <dbReference type="Proteomes" id="UP000777002"/>
    </source>
</evidence>
<feature type="transmembrane region" description="Helical" evidence="10">
    <location>
        <begin position="262"/>
        <end position="287"/>
    </location>
</feature>
<keyword evidence="10" id="KW-0547">Nucleotide-binding</keyword>
<evidence type="ECO:0000256" key="9">
    <source>
        <dbReference type="ARBA" id="ARBA00047308"/>
    </source>
</evidence>
<dbReference type="NCBIfam" id="TIGR01511">
    <property type="entry name" value="ATPase-IB1_Cu"/>
    <property type="match status" value="1"/>
</dbReference>
<comment type="caution">
    <text evidence="12">The sequence shown here is derived from an EMBL/GenBank/DDBJ whole genome shotgun (WGS) entry which is preliminary data.</text>
</comment>
<dbReference type="InterPro" id="IPR018303">
    <property type="entry name" value="ATPase_P-typ_P_site"/>
</dbReference>
<accession>A0ABS2GSJ9</accession>
<sequence>MNWRVPEWVNGEERRTIVFLIISGLALGVSFFLPEGSCPVDPAWVSIVLCGIPIIKEAIEGLVSRFDIKADVLVSMALIASVIIGETFAAGEIAWIMTIGSFLEELTVEKARAGIAELVKLSPETTRVRRQSKTMTIPADEVLVDDVLEVLPGEKVPTDGVVIKGTTAIDESVMTGEPMPVDKGVGDEVMSGTLNRFGAFEMRATKVGKESSVNRLIALVESADANKTKIVRLADQWATWVVVAALTSAAITWYITDEVVRAVTILVVFCPCALVLATPTAVMAAIGNATRKGFLVRAGDALERLAEVRKTAFDKTGTLTEGKPVVVQVVAKKGFTAKEVYTLAASVEKLSEHPLGKAIIKSYNSQADAGKLFEPIGFEMLPGLGVKAIIQNRLVEVGSLKLVNENRSFDPQEKEMIKQAEEASRHGQSISYVLLDSQIVGFLALEDKIRPFAGEVVSKLISLGTEPILLTGDKESAAQHVAQTVGIEKVIAGCLPETKLAYVKNEDRQNHKLLIVGDGINDAPALKCAHVGIAMGGIGSGIAVEAADIVAVSDRIEGIPMLIRLSRKMMKVIRINLTLAMTINFVAIVLAMGGWMGPVVGALVHNAGSVLVIIHSASLLRFEASE</sequence>
<dbReference type="SUPFAM" id="SSF81665">
    <property type="entry name" value="Calcium ATPase, transmembrane domain M"/>
    <property type="match status" value="1"/>
</dbReference>
<evidence type="ECO:0000256" key="6">
    <source>
        <dbReference type="ARBA" id="ARBA00022989"/>
    </source>
</evidence>
<feature type="transmembrane region" description="Helical" evidence="10">
    <location>
        <begin position="72"/>
        <end position="96"/>
    </location>
</feature>
<feature type="transmembrane region" description="Helical" evidence="10">
    <location>
        <begin position="16"/>
        <end position="33"/>
    </location>
</feature>
<evidence type="ECO:0000259" key="11">
    <source>
        <dbReference type="Pfam" id="PF00122"/>
    </source>
</evidence>
<dbReference type="InterPro" id="IPR008250">
    <property type="entry name" value="ATPase_P-typ_transduc_dom_A_sf"/>
</dbReference>
<dbReference type="Gene3D" id="2.70.150.10">
    <property type="entry name" value="Calcium-transporting ATPase, cytoplasmic transduction domain A"/>
    <property type="match status" value="1"/>
</dbReference>
<dbReference type="EMBL" id="JACJKX010000005">
    <property type="protein sequence ID" value="MBM6928414.1"/>
    <property type="molecule type" value="Genomic_DNA"/>
</dbReference>
<dbReference type="PANTHER" id="PTHR48085">
    <property type="entry name" value="CADMIUM/ZINC-TRANSPORTING ATPASE HMA2-RELATED"/>
    <property type="match status" value="1"/>
</dbReference>
<dbReference type="SUPFAM" id="SSF81653">
    <property type="entry name" value="Calcium ATPase, transduction domain A"/>
    <property type="match status" value="1"/>
</dbReference>
<evidence type="ECO:0000256" key="4">
    <source>
        <dbReference type="ARBA" id="ARBA00022723"/>
    </source>
</evidence>
<evidence type="ECO:0000256" key="7">
    <source>
        <dbReference type="ARBA" id="ARBA00023136"/>
    </source>
</evidence>
<feature type="transmembrane region" description="Helical" evidence="10">
    <location>
        <begin position="602"/>
        <end position="622"/>
    </location>
</feature>
<keyword evidence="6 10" id="KW-1133">Transmembrane helix</keyword>
<evidence type="ECO:0000256" key="10">
    <source>
        <dbReference type="RuleBase" id="RU362081"/>
    </source>
</evidence>
<evidence type="ECO:0000256" key="3">
    <source>
        <dbReference type="ARBA" id="ARBA00022692"/>
    </source>
</evidence>
<dbReference type="InterPro" id="IPR023299">
    <property type="entry name" value="ATPase_P-typ_cyto_dom_N"/>
</dbReference>
<feature type="transmembrane region" description="Helical" evidence="10">
    <location>
        <begin position="572"/>
        <end position="596"/>
    </location>
</feature>
<dbReference type="RefSeq" id="WP_205050011.1">
    <property type="nucleotide sequence ID" value="NZ_JACJKX010000005.1"/>
</dbReference>
<dbReference type="SUPFAM" id="SSF81660">
    <property type="entry name" value="Metal cation-transporting ATPase, ATP-binding domain N"/>
    <property type="match status" value="1"/>
</dbReference>
<feature type="domain" description="P-type ATPase A" evidence="11">
    <location>
        <begin position="120"/>
        <end position="221"/>
    </location>
</feature>
<keyword evidence="13" id="KW-1185">Reference proteome</keyword>
<keyword evidence="10" id="KW-0067">ATP-binding</keyword>
<keyword evidence="7 10" id="KW-0472">Membrane</keyword>
<keyword evidence="5" id="KW-1278">Translocase</keyword>
<proteinExistence type="inferred from homology"/>
<dbReference type="PRINTS" id="PR00120">
    <property type="entry name" value="HATPASE"/>
</dbReference>
<comment type="similarity">
    <text evidence="2 10">Belongs to the cation transport ATPase (P-type) (TC 3.A.3) family. Type IB subfamily.</text>
</comment>
<dbReference type="EC" id="7.2.2.12" evidence="8"/>
<dbReference type="InterPro" id="IPR044492">
    <property type="entry name" value="P_typ_ATPase_HD_dom"/>
</dbReference>
<keyword evidence="4 10" id="KW-0479">Metal-binding</keyword>
<keyword evidence="3 10" id="KW-0812">Transmembrane</keyword>
<dbReference type="InterPro" id="IPR051014">
    <property type="entry name" value="Cation_Transport_ATPase_IB"/>
</dbReference>
<dbReference type="NCBIfam" id="TIGR01525">
    <property type="entry name" value="ATPase-IB_hvy"/>
    <property type="match status" value="1"/>
</dbReference>
<dbReference type="InterPro" id="IPR036412">
    <property type="entry name" value="HAD-like_sf"/>
</dbReference>
<dbReference type="SFLD" id="SFLDG00002">
    <property type="entry name" value="C1.7:_P-type_atpase_like"/>
    <property type="match status" value="1"/>
</dbReference>
<dbReference type="InterPro" id="IPR023298">
    <property type="entry name" value="ATPase_P-typ_TM_dom_sf"/>
</dbReference>
<dbReference type="Gene3D" id="3.40.50.1000">
    <property type="entry name" value="HAD superfamily/HAD-like"/>
    <property type="match status" value="1"/>
</dbReference>
<gene>
    <name evidence="12" type="ORF">H5985_03920</name>
</gene>
<comment type="catalytic activity">
    <reaction evidence="9">
        <text>Zn(2+)(in) + ATP + H2O = Zn(2+)(out) + ADP + phosphate + H(+)</text>
        <dbReference type="Rhea" id="RHEA:20621"/>
        <dbReference type="ChEBI" id="CHEBI:15377"/>
        <dbReference type="ChEBI" id="CHEBI:15378"/>
        <dbReference type="ChEBI" id="CHEBI:29105"/>
        <dbReference type="ChEBI" id="CHEBI:30616"/>
        <dbReference type="ChEBI" id="CHEBI:43474"/>
        <dbReference type="ChEBI" id="CHEBI:456216"/>
        <dbReference type="EC" id="7.2.2.12"/>
    </reaction>
</comment>
<dbReference type="InterPro" id="IPR059000">
    <property type="entry name" value="ATPase_P-type_domA"/>
</dbReference>
<dbReference type="SFLD" id="SFLDF00027">
    <property type="entry name" value="p-type_atpase"/>
    <property type="match status" value="1"/>
</dbReference>
<keyword evidence="10" id="KW-1003">Cell membrane</keyword>
<reference evidence="12 13" key="1">
    <citation type="journal article" date="2021" name="Sci. Rep.">
        <title>The distribution of antibiotic resistance genes in chicken gut microbiota commensals.</title>
        <authorList>
            <person name="Juricova H."/>
            <person name="Matiasovicova J."/>
            <person name="Kubasova T."/>
            <person name="Cejkova D."/>
            <person name="Rychlik I."/>
        </authorList>
    </citation>
    <scope>NUCLEOTIDE SEQUENCE [LARGE SCALE GENOMIC DNA]</scope>
    <source>
        <strain evidence="12 13">An562</strain>
    </source>
</reference>
<dbReference type="SUPFAM" id="SSF56784">
    <property type="entry name" value="HAD-like"/>
    <property type="match status" value="1"/>
</dbReference>
<dbReference type="InterPro" id="IPR027256">
    <property type="entry name" value="P-typ_ATPase_IB"/>
</dbReference>
<dbReference type="Pfam" id="PF00702">
    <property type="entry name" value="Hydrolase"/>
    <property type="match status" value="1"/>
</dbReference>
<comment type="subcellular location">
    <subcellularLocation>
        <location evidence="10">Cell membrane</location>
    </subcellularLocation>
    <subcellularLocation>
        <location evidence="1">Membrane</location>
    </subcellularLocation>
</comment>
<evidence type="ECO:0000256" key="1">
    <source>
        <dbReference type="ARBA" id="ARBA00004370"/>
    </source>
</evidence>
<evidence type="ECO:0000256" key="2">
    <source>
        <dbReference type="ARBA" id="ARBA00006024"/>
    </source>
</evidence>
<dbReference type="PROSITE" id="PS00154">
    <property type="entry name" value="ATPASE_E1_E2"/>
    <property type="match status" value="1"/>
</dbReference>
<dbReference type="Gene3D" id="3.40.1110.10">
    <property type="entry name" value="Calcium-transporting ATPase, cytoplasmic domain N"/>
    <property type="match status" value="1"/>
</dbReference>
<evidence type="ECO:0000313" key="12">
    <source>
        <dbReference type="EMBL" id="MBM6928414.1"/>
    </source>
</evidence>
<dbReference type="NCBIfam" id="TIGR01494">
    <property type="entry name" value="ATPase_P-type"/>
    <property type="match status" value="1"/>
</dbReference>
<dbReference type="PRINTS" id="PR00119">
    <property type="entry name" value="CATATPASE"/>
</dbReference>
<organism evidence="12 13">
    <name type="scientific">Parasutterella secunda</name>
    <dbReference type="NCBI Taxonomy" id="626947"/>
    <lineage>
        <taxon>Bacteria</taxon>
        <taxon>Pseudomonadati</taxon>
        <taxon>Pseudomonadota</taxon>
        <taxon>Betaproteobacteria</taxon>
        <taxon>Burkholderiales</taxon>
        <taxon>Sutterellaceae</taxon>
        <taxon>Parasutterella</taxon>
    </lineage>
</organism>
<dbReference type="Proteomes" id="UP000777002">
    <property type="component" value="Unassembled WGS sequence"/>
</dbReference>
<dbReference type="Pfam" id="PF00122">
    <property type="entry name" value="E1-E2_ATPase"/>
    <property type="match status" value="1"/>
</dbReference>
<dbReference type="SFLD" id="SFLDS00003">
    <property type="entry name" value="Haloacid_Dehalogenase"/>
    <property type="match status" value="1"/>
</dbReference>
<dbReference type="CDD" id="cd02079">
    <property type="entry name" value="P-type_ATPase_HM"/>
    <property type="match status" value="1"/>
</dbReference>
<dbReference type="InterPro" id="IPR023214">
    <property type="entry name" value="HAD_sf"/>
</dbReference>